<sequence>MRTSLCGRRCTRVARRDVALPVVLLVVAMMLVTSAAWFEAALLARRNADVVADHLQSFHAADAALVLCSRALTNGALAVPAEAAQFGEPQVWRRQDSFERQAIAPVAAWPGSVRSPQCIVEAWRIESRPLIRAYLVTARGFGASEDTQSWLQDLLVFDAADDATRAEHHWRRVVARPF</sequence>
<evidence type="ECO:0008006" key="4">
    <source>
        <dbReference type="Google" id="ProtNLM"/>
    </source>
</evidence>
<dbReference type="Proteomes" id="UP000247772">
    <property type="component" value="Unassembled WGS sequence"/>
</dbReference>
<feature type="transmembrane region" description="Helical" evidence="1">
    <location>
        <begin position="18"/>
        <end position="38"/>
    </location>
</feature>
<evidence type="ECO:0000313" key="3">
    <source>
        <dbReference type="Proteomes" id="UP000247772"/>
    </source>
</evidence>
<keyword evidence="1" id="KW-1133">Transmembrane helix</keyword>
<protein>
    <recommendedName>
        <fullName evidence="4">Tfp pilus assembly protein PilX</fullName>
    </recommendedName>
</protein>
<keyword evidence="1" id="KW-0812">Transmembrane</keyword>
<evidence type="ECO:0000256" key="1">
    <source>
        <dbReference type="SAM" id="Phobius"/>
    </source>
</evidence>
<organism evidence="2 3">
    <name type="scientific">Paraburkholderia silvatlantica</name>
    <dbReference type="NCBI Taxonomy" id="321895"/>
    <lineage>
        <taxon>Bacteria</taxon>
        <taxon>Pseudomonadati</taxon>
        <taxon>Pseudomonadota</taxon>
        <taxon>Betaproteobacteria</taxon>
        <taxon>Burkholderiales</taxon>
        <taxon>Burkholderiaceae</taxon>
        <taxon>Paraburkholderia</taxon>
    </lineage>
</organism>
<dbReference type="RefSeq" id="WP_110855198.1">
    <property type="nucleotide sequence ID" value="NZ_QJSQ01000008.1"/>
</dbReference>
<evidence type="ECO:0000313" key="2">
    <source>
        <dbReference type="EMBL" id="PYE23229.1"/>
    </source>
</evidence>
<dbReference type="OrthoDB" id="9035420at2"/>
<keyword evidence="1" id="KW-0472">Membrane</keyword>
<accession>A0A2V4TCB9</accession>
<dbReference type="EMBL" id="QJSQ01000008">
    <property type="protein sequence ID" value="PYE23229.1"/>
    <property type="molecule type" value="Genomic_DNA"/>
</dbReference>
<proteinExistence type="predicted"/>
<gene>
    <name evidence="2" type="ORF">C7410_108126</name>
</gene>
<dbReference type="AlphaFoldDB" id="A0A2V4TCB9"/>
<name>A0A2V4TCB9_9BURK</name>
<comment type="caution">
    <text evidence="2">The sequence shown here is derived from an EMBL/GenBank/DDBJ whole genome shotgun (WGS) entry which is preliminary data.</text>
</comment>
<reference evidence="2 3" key="1">
    <citation type="submission" date="2018-06" db="EMBL/GenBank/DDBJ databases">
        <title>Genomic Encyclopedia of Type Strains, Phase IV (KMG-V): Genome sequencing to study the core and pangenomes of soil and plant-associated prokaryotes.</title>
        <authorList>
            <person name="Whitman W."/>
        </authorList>
    </citation>
    <scope>NUCLEOTIDE SEQUENCE [LARGE SCALE GENOMIC DNA]</scope>
    <source>
        <strain evidence="2 3">SRCL-318</strain>
    </source>
</reference>